<dbReference type="Pfam" id="PF00005">
    <property type="entry name" value="ABC_tran"/>
    <property type="match status" value="1"/>
</dbReference>
<evidence type="ECO:0000313" key="12">
    <source>
        <dbReference type="Proteomes" id="UP000290191"/>
    </source>
</evidence>
<accession>A0A4Q0XYY8</accession>
<dbReference type="PROSITE" id="PS00211">
    <property type="entry name" value="ABC_TRANSPORTER_1"/>
    <property type="match status" value="1"/>
</dbReference>
<dbReference type="EMBL" id="PDKO01000006">
    <property type="protein sequence ID" value="RXJ62916.1"/>
    <property type="molecule type" value="Genomic_DNA"/>
</dbReference>
<evidence type="ECO:0000256" key="9">
    <source>
        <dbReference type="ARBA" id="ARBA00023136"/>
    </source>
</evidence>
<proteinExistence type="inferred from homology"/>
<dbReference type="InterPro" id="IPR050388">
    <property type="entry name" value="ABC_Ni/Peptide_Import"/>
</dbReference>
<feature type="domain" description="ABC transporter" evidence="10">
    <location>
        <begin position="2"/>
        <end position="221"/>
    </location>
</feature>
<dbReference type="InterPro" id="IPR017871">
    <property type="entry name" value="ABC_transporter-like_CS"/>
</dbReference>
<keyword evidence="6" id="KW-0547">Nucleotide-binding</keyword>
<dbReference type="InterPro" id="IPR003439">
    <property type="entry name" value="ABC_transporter-like_ATP-bd"/>
</dbReference>
<keyword evidence="8" id="KW-1278">Translocase</keyword>
<comment type="subcellular location">
    <subcellularLocation>
        <location evidence="1">Cell inner membrane</location>
        <topology evidence="1">Peripheral membrane protein</topology>
    </subcellularLocation>
</comment>
<evidence type="ECO:0000256" key="6">
    <source>
        <dbReference type="ARBA" id="ARBA00022741"/>
    </source>
</evidence>
<dbReference type="SMART" id="SM00382">
    <property type="entry name" value="AAA"/>
    <property type="match status" value="1"/>
</dbReference>
<organism evidence="11 12">
    <name type="scientific">Halarcobacter anaerophilus</name>
    <dbReference type="NCBI Taxonomy" id="877500"/>
    <lineage>
        <taxon>Bacteria</taxon>
        <taxon>Pseudomonadati</taxon>
        <taxon>Campylobacterota</taxon>
        <taxon>Epsilonproteobacteria</taxon>
        <taxon>Campylobacterales</taxon>
        <taxon>Arcobacteraceae</taxon>
        <taxon>Halarcobacter</taxon>
    </lineage>
</organism>
<dbReference type="STRING" id="877500.GCA_000935065_01788"/>
<dbReference type="InterPro" id="IPR027417">
    <property type="entry name" value="P-loop_NTPase"/>
</dbReference>
<dbReference type="GO" id="GO:0005524">
    <property type="term" value="F:ATP binding"/>
    <property type="evidence" value="ECO:0007669"/>
    <property type="project" value="UniProtKB-KW"/>
</dbReference>
<dbReference type="Gene3D" id="3.40.50.300">
    <property type="entry name" value="P-loop containing nucleotide triphosphate hydrolases"/>
    <property type="match status" value="1"/>
</dbReference>
<evidence type="ECO:0000256" key="5">
    <source>
        <dbReference type="ARBA" id="ARBA00022519"/>
    </source>
</evidence>
<evidence type="ECO:0000256" key="7">
    <source>
        <dbReference type="ARBA" id="ARBA00022840"/>
    </source>
</evidence>
<dbReference type="PANTHER" id="PTHR43297">
    <property type="entry name" value="OLIGOPEPTIDE TRANSPORT ATP-BINDING PROTEIN APPD"/>
    <property type="match status" value="1"/>
</dbReference>
<reference evidence="11 12" key="1">
    <citation type="submission" date="2017-10" db="EMBL/GenBank/DDBJ databases">
        <title>Genomics of the genus Arcobacter.</title>
        <authorList>
            <person name="Perez-Cataluna A."/>
            <person name="Figueras M.J."/>
        </authorList>
    </citation>
    <scope>NUCLEOTIDE SEQUENCE [LARGE SCALE GENOMIC DNA]</scope>
    <source>
        <strain evidence="11 12">DSM 24636</strain>
    </source>
</reference>
<dbReference type="PANTHER" id="PTHR43297:SF14">
    <property type="entry name" value="ATPASE AAA-TYPE CORE DOMAIN-CONTAINING PROTEIN"/>
    <property type="match status" value="1"/>
</dbReference>
<sequence>MTQKVDIKRLQISTDKKNLVDLCFDIDEATALIGQSGSGKSLTLKSILNLLPSNLKLDFEVDSPFELNSNTIGFIPQNPFTSLSPMTKIKNQFFCSDEKKEHLMQFVGLDKKLLERFPNQLSGGQLQRAVIAIAFSNDIKLLLLDEPTTALDEKSKQTILNLLHDLQKKLNFLTLFVTHDINSIKNICKNIVIIKDGKVIEKGDTKSILSNPKTSYTKELINSTFENKEFRK</sequence>
<keyword evidence="12" id="KW-1185">Reference proteome</keyword>
<evidence type="ECO:0000313" key="11">
    <source>
        <dbReference type="EMBL" id="RXJ62916.1"/>
    </source>
</evidence>
<comment type="similarity">
    <text evidence="2">Belongs to the ABC transporter superfamily.</text>
</comment>
<evidence type="ECO:0000256" key="4">
    <source>
        <dbReference type="ARBA" id="ARBA00022475"/>
    </source>
</evidence>
<evidence type="ECO:0000259" key="10">
    <source>
        <dbReference type="PROSITE" id="PS50893"/>
    </source>
</evidence>
<dbReference type="GO" id="GO:0005886">
    <property type="term" value="C:plasma membrane"/>
    <property type="evidence" value="ECO:0007669"/>
    <property type="project" value="UniProtKB-SubCell"/>
</dbReference>
<dbReference type="Proteomes" id="UP000290191">
    <property type="component" value="Unassembled WGS sequence"/>
</dbReference>
<dbReference type="PROSITE" id="PS50893">
    <property type="entry name" value="ABC_TRANSPORTER_2"/>
    <property type="match status" value="1"/>
</dbReference>
<name>A0A4Q0XYY8_9BACT</name>
<gene>
    <name evidence="11" type="ORF">CRV06_08785</name>
</gene>
<evidence type="ECO:0000256" key="1">
    <source>
        <dbReference type="ARBA" id="ARBA00004417"/>
    </source>
</evidence>
<evidence type="ECO:0000256" key="3">
    <source>
        <dbReference type="ARBA" id="ARBA00022448"/>
    </source>
</evidence>
<comment type="caution">
    <text evidence="11">The sequence shown here is derived from an EMBL/GenBank/DDBJ whole genome shotgun (WGS) entry which is preliminary data.</text>
</comment>
<keyword evidence="3" id="KW-0813">Transport</keyword>
<protein>
    <submittedName>
        <fullName evidence="11">ABC transporter ATP-binding protein</fullName>
    </submittedName>
</protein>
<evidence type="ECO:0000256" key="2">
    <source>
        <dbReference type="ARBA" id="ARBA00005417"/>
    </source>
</evidence>
<keyword evidence="9" id="KW-0472">Membrane</keyword>
<dbReference type="GO" id="GO:0016887">
    <property type="term" value="F:ATP hydrolysis activity"/>
    <property type="evidence" value="ECO:0007669"/>
    <property type="project" value="InterPro"/>
</dbReference>
<keyword evidence="7 11" id="KW-0067">ATP-binding</keyword>
<dbReference type="SUPFAM" id="SSF52540">
    <property type="entry name" value="P-loop containing nucleoside triphosphate hydrolases"/>
    <property type="match status" value="1"/>
</dbReference>
<evidence type="ECO:0000256" key="8">
    <source>
        <dbReference type="ARBA" id="ARBA00022967"/>
    </source>
</evidence>
<keyword evidence="5" id="KW-0997">Cell inner membrane</keyword>
<dbReference type="InterPro" id="IPR003593">
    <property type="entry name" value="AAA+_ATPase"/>
</dbReference>
<dbReference type="RefSeq" id="WP_129082178.1">
    <property type="nucleotide sequence ID" value="NZ_CP041070.1"/>
</dbReference>
<dbReference type="OrthoDB" id="9809450at2"/>
<keyword evidence="4" id="KW-1003">Cell membrane</keyword>
<dbReference type="AlphaFoldDB" id="A0A4Q0XYY8"/>